<evidence type="ECO:0000259" key="3">
    <source>
        <dbReference type="Pfam" id="PF13676"/>
    </source>
</evidence>
<dbReference type="Pfam" id="PF13424">
    <property type="entry name" value="TPR_12"/>
    <property type="match status" value="2"/>
</dbReference>
<feature type="region of interest" description="Disordered" evidence="1">
    <location>
        <begin position="1220"/>
        <end position="1249"/>
    </location>
</feature>
<dbReference type="Proteomes" id="UP001307760">
    <property type="component" value="Unassembled WGS sequence"/>
</dbReference>
<dbReference type="SUPFAM" id="SSF48452">
    <property type="entry name" value="TPR-like"/>
    <property type="match status" value="3"/>
</dbReference>
<dbReference type="SUPFAM" id="SSF52540">
    <property type="entry name" value="P-loop containing nucleoside triphosphate hydrolases"/>
    <property type="match status" value="1"/>
</dbReference>
<proteinExistence type="predicted"/>
<evidence type="ECO:0000259" key="2">
    <source>
        <dbReference type="Pfam" id="PF13191"/>
    </source>
</evidence>
<dbReference type="PANTHER" id="PTHR46082:SF6">
    <property type="entry name" value="AAA+ ATPASE DOMAIN-CONTAINING PROTEIN-RELATED"/>
    <property type="match status" value="1"/>
</dbReference>
<keyword evidence="5" id="KW-1185">Reference proteome</keyword>
<dbReference type="InterPro" id="IPR041664">
    <property type="entry name" value="AAA_16"/>
</dbReference>
<dbReference type="Gene3D" id="1.25.40.10">
    <property type="entry name" value="Tetratricopeptide repeat domain"/>
    <property type="match status" value="3"/>
</dbReference>
<dbReference type="NCBIfam" id="NF040586">
    <property type="entry name" value="FxSxx_TPR"/>
    <property type="match status" value="1"/>
</dbReference>
<organism evidence="4 5">
    <name type="scientific">Streptomyces bugieae</name>
    <dbReference type="NCBI Taxonomy" id="3098223"/>
    <lineage>
        <taxon>Bacteria</taxon>
        <taxon>Bacillati</taxon>
        <taxon>Actinomycetota</taxon>
        <taxon>Actinomycetes</taxon>
        <taxon>Kitasatosporales</taxon>
        <taxon>Streptomycetaceae</taxon>
        <taxon>Streptomyces</taxon>
    </lineage>
</organism>
<dbReference type="Pfam" id="PF13191">
    <property type="entry name" value="AAA_16"/>
    <property type="match status" value="1"/>
</dbReference>
<evidence type="ECO:0000313" key="4">
    <source>
        <dbReference type="EMBL" id="MEE4424089.1"/>
    </source>
</evidence>
<dbReference type="InterPro" id="IPR027417">
    <property type="entry name" value="P-loop_NTPase"/>
</dbReference>
<evidence type="ECO:0000256" key="1">
    <source>
        <dbReference type="SAM" id="MobiDB-lite"/>
    </source>
</evidence>
<dbReference type="PANTHER" id="PTHR46082">
    <property type="entry name" value="ATP/GTP-BINDING PROTEIN-RELATED"/>
    <property type="match status" value="1"/>
</dbReference>
<gene>
    <name evidence="4" type="primary">fxsT</name>
    <name evidence="4" type="ORF">V2J85_32965</name>
</gene>
<dbReference type="InterPro" id="IPR053137">
    <property type="entry name" value="NLR-like"/>
</dbReference>
<feature type="domain" description="Orc1-like AAA ATPase" evidence="2">
    <location>
        <begin position="473"/>
        <end position="583"/>
    </location>
</feature>
<reference evidence="4 5" key="1">
    <citation type="submission" date="2023-12" db="EMBL/GenBank/DDBJ databases">
        <title>30 novel species of actinomycetes from the DSMZ collection.</title>
        <authorList>
            <person name="Nouioui I."/>
        </authorList>
    </citation>
    <scope>NUCLEOTIDE SEQUENCE [LARGE SCALE GENOMIC DNA]</scope>
    <source>
        <strain evidence="4 5">DSM 41528</strain>
    </source>
</reference>
<dbReference type="Pfam" id="PF13676">
    <property type="entry name" value="TIR_2"/>
    <property type="match status" value="1"/>
</dbReference>
<sequence length="1249" mass="136630">MSAATGRPDRELAVLLSIATRIEPELMRAVRLTVAPRLDVAAETDLWFGGLVDRRSFGSISLREDLLPSLREDLGRRLAAAPPQSALHGLGDVTERVHRDLSPALRAEERAVWLAVRGGPDAEAGIEDSLRPALRALLVEGRTGIARWFAGAWERLPEEVRRTPAAWQLAAVSAARLPDGVPPPRPRRLTLHHVEIIAEHLPETLLHLVRTPTHLLLGEVRGRPGARAVRVPDSDPRVVDLITASGSRTLLIGAGETVETWVGDQGVRLVGGDGAVYEIPAPLGALFGLSGATGCRADLPDPAAESGPVTVISYAGSARPWAAWISQQLAQLGRAAVLRRWDPPADTQLAAELEQLLGDQDRALMVLDDAYFRLGGKTPEEWDAALREVVPPHADRFAAVSLSYGGLPAAVGLLRPADLRGLDENGARERLRRRLGVDSSDAPAVARDEGPLAAARYPDDPPAAWNAPRRNRRFTGRDALLEELNQRFTAAGDRRMCVLRGMSGVGKSQLAAEYAHRFGNDYDVTWWVSCTHRGAAREQLADLAGRLGLPVGPEIGARIRAVHDAVRTGRPHRRWLIVFDSADYREQIDDLVPDGRAHILITSLSRDWAEIAEEVEVRPFTRAESIAYISQRAPRLSPEEADDLAGAVQDLPLLVAQTAAWLDGNPLPPGEYIQVLRAGAPGTVGIRIDADYPMAFQTSWAITLNTLRERSPVVLFLLKLLAFFAPDDIPVHLLAESRPTDVPEPLTGVVADPLMWSTALRTLTESSAVRLTDRGRQGPGQTAQMHRLYHRFLRAELTEGELAELSEAACRVLASADPQVPADTARWERYAELIPHLEPSGALASQHPQVQELVVNCVEYLRVRGEHATGFQLCERALGAWNQMMAPTHPKVLVLSHQLANMLRRLGHYRKAEQVGGEIVARLAAERSPDSPTLLRAKDGLAGTLMALGAYERARQLFEEGWRSFAVSLGDRAPRTLSSRANHAIALGLLGRYEESLAAHRDVLEIRERDLGPRDPLTLNAATSHAQMLRLLGRYEEALSRQERNVALHRTVMGAHHPQTLRALHDLARCRWRSDGPDRPRMAELVRRCVRVHGAHHPETLMVRADEAMLLRRRGRLAEARERAESVAQGYLDLLGAGHPYTVGTRGNVGLVLQDIGDRDAALDHAVRAHRDMERAVGPDHPWTLGCAVNAANARSLVGQVVDAAELSGTTAQRAARTLGGTHPLSLASRTVAGPRRRSSGWDFEPQPI</sequence>
<evidence type="ECO:0000313" key="5">
    <source>
        <dbReference type="Proteomes" id="UP001307760"/>
    </source>
</evidence>
<accession>A0ABU7NZ07</accession>
<dbReference type="Gene3D" id="3.40.50.300">
    <property type="entry name" value="P-loop containing nucleotide triphosphate hydrolases"/>
    <property type="match status" value="1"/>
</dbReference>
<protein>
    <submittedName>
        <fullName evidence="4">FxSxx-COOH system tetratricopeptide repeat protein</fullName>
    </submittedName>
</protein>
<feature type="domain" description="TIR" evidence="3">
    <location>
        <begin position="312"/>
        <end position="430"/>
    </location>
</feature>
<comment type="caution">
    <text evidence="4">The sequence shown here is derived from an EMBL/GenBank/DDBJ whole genome shotgun (WGS) entry which is preliminary data.</text>
</comment>
<dbReference type="RefSeq" id="WP_330823630.1">
    <property type="nucleotide sequence ID" value="NZ_JAZBJP010000033.1"/>
</dbReference>
<dbReference type="InterPro" id="IPR000157">
    <property type="entry name" value="TIR_dom"/>
</dbReference>
<dbReference type="EMBL" id="JAZBJP010000033">
    <property type="protein sequence ID" value="MEE4424089.1"/>
    <property type="molecule type" value="Genomic_DNA"/>
</dbReference>
<name>A0ABU7NZ07_9ACTN</name>
<dbReference type="Pfam" id="PF13374">
    <property type="entry name" value="TPR_10"/>
    <property type="match status" value="2"/>
</dbReference>
<dbReference type="InterPro" id="IPR011990">
    <property type="entry name" value="TPR-like_helical_dom_sf"/>
</dbReference>